<dbReference type="OrthoDB" id="773099at2759"/>
<keyword evidence="8" id="KW-0472">Membrane</keyword>
<accession>A0A835QZU0</accession>
<evidence type="ECO:0000256" key="4">
    <source>
        <dbReference type="ARBA" id="ARBA00022692"/>
    </source>
</evidence>
<dbReference type="Proteomes" id="UP000636800">
    <property type="component" value="Chromosome 5"/>
</dbReference>
<sequence>MVSDSLPALPFSFDSALPPPPRKREAGVSEKFSISNVLSSKGTTSMRPGYHSLLPTSRRSPQKLRGLAFASPTAAAAAMKTLFSLCVALTLLLILARLASSVASLALLRHQRPMDSLFPASTLTPWKGFNILINTWKRNDLLLKSVQHYSKCAGVDSIHIVWSEPNPPSNSLHDAVNQAVHLNSKGSNNIEIIFDLNHEDSLNNRFKEIMDLKSDAIFSIDDDVILPCKSLEFAFSVWRSAPTTMVGFVPRMHWLDKSNSSLEHYFYGGWWSVWWKGTYSMVLSKAAFFHKKYLRLYTKTMPKSVRDYVTKNRNCEDIAMAFLVANETGAPPIWVKGKIIEMGSSGISSMGSHNERRTKCLDDFASVYGHMPLVSTNVKAIDSRSTWLW</sequence>
<evidence type="ECO:0000256" key="6">
    <source>
        <dbReference type="ARBA" id="ARBA00022968"/>
    </source>
</evidence>
<dbReference type="EMBL" id="JADCNL010000005">
    <property type="protein sequence ID" value="KAG0481774.1"/>
    <property type="molecule type" value="Genomic_DNA"/>
</dbReference>
<evidence type="ECO:0000256" key="7">
    <source>
        <dbReference type="ARBA" id="ARBA00022989"/>
    </source>
</evidence>
<keyword evidence="7" id="KW-1133">Transmembrane helix</keyword>
<keyword evidence="5" id="KW-0479">Metal-binding</keyword>
<evidence type="ECO:0000313" key="15">
    <source>
        <dbReference type="Proteomes" id="UP000636800"/>
    </source>
</evidence>
<evidence type="ECO:0000256" key="3">
    <source>
        <dbReference type="ARBA" id="ARBA00022679"/>
    </source>
</evidence>
<evidence type="ECO:0000256" key="11">
    <source>
        <dbReference type="ARBA" id="ARBA00023211"/>
    </source>
</evidence>
<proteinExistence type="inferred from homology"/>
<keyword evidence="11" id="KW-0464">Manganese</keyword>
<protein>
    <recommendedName>
        <fullName evidence="13">Glycosyl transferase 64 domain-containing protein</fullName>
    </recommendedName>
</protein>
<comment type="similarity">
    <text evidence="2">Belongs to the glycosyltransferase 64 family.</text>
</comment>
<dbReference type="SUPFAM" id="SSF53448">
    <property type="entry name" value="Nucleotide-diphospho-sugar transferases"/>
    <property type="match status" value="1"/>
</dbReference>
<reference evidence="14 15" key="1">
    <citation type="journal article" date="2020" name="Nat. Food">
        <title>A phased Vanilla planifolia genome enables genetic improvement of flavour and production.</title>
        <authorList>
            <person name="Hasing T."/>
            <person name="Tang H."/>
            <person name="Brym M."/>
            <person name="Khazi F."/>
            <person name="Huang T."/>
            <person name="Chambers A.H."/>
        </authorList>
    </citation>
    <scope>NUCLEOTIDE SEQUENCE [LARGE SCALE GENOMIC DNA]</scope>
    <source>
        <tissue evidence="14">Leaf</tissue>
    </source>
</reference>
<keyword evidence="10" id="KW-0325">Glycoprotein</keyword>
<dbReference type="FunFam" id="3.90.550.10:FF:000058">
    <property type="entry name" value="Exostosin-like glycosyltransferase 2"/>
    <property type="match status" value="1"/>
</dbReference>
<gene>
    <name evidence="14" type="ORF">HPP92_012632</name>
</gene>
<feature type="domain" description="Glycosyl transferase 64" evidence="13">
    <location>
        <begin position="129"/>
        <end position="382"/>
    </location>
</feature>
<dbReference type="AlphaFoldDB" id="A0A835QZU0"/>
<dbReference type="InterPro" id="IPR015338">
    <property type="entry name" value="GT64_dom"/>
</dbReference>
<dbReference type="InterPro" id="IPR053318">
    <property type="entry name" value="GT64"/>
</dbReference>
<keyword evidence="3" id="KW-0808">Transferase</keyword>
<keyword evidence="6" id="KW-0735">Signal-anchor</keyword>
<evidence type="ECO:0000259" key="13">
    <source>
        <dbReference type="Pfam" id="PF09258"/>
    </source>
</evidence>
<dbReference type="Gene3D" id="3.90.550.10">
    <property type="entry name" value="Spore Coat Polysaccharide Biosynthesis Protein SpsA, Chain A"/>
    <property type="match status" value="1"/>
</dbReference>
<organism evidence="14 15">
    <name type="scientific">Vanilla planifolia</name>
    <name type="common">Vanilla</name>
    <dbReference type="NCBI Taxonomy" id="51239"/>
    <lineage>
        <taxon>Eukaryota</taxon>
        <taxon>Viridiplantae</taxon>
        <taxon>Streptophyta</taxon>
        <taxon>Embryophyta</taxon>
        <taxon>Tracheophyta</taxon>
        <taxon>Spermatophyta</taxon>
        <taxon>Magnoliopsida</taxon>
        <taxon>Liliopsida</taxon>
        <taxon>Asparagales</taxon>
        <taxon>Orchidaceae</taxon>
        <taxon>Vanilloideae</taxon>
        <taxon>Vanilleae</taxon>
        <taxon>Vanilla</taxon>
    </lineage>
</organism>
<name>A0A835QZU0_VANPL</name>
<keyword evidence="9" id="KW-1015">Disulfide bond</keyword>
<evidence type="ECO:0000256" key="5">
    <source>
        <dbReference type="ARBA" id="ARBA00022723"/>
    </source>
</evidence>
<evidence type="ECO:0000256" key="10">
    <source>
        <dbReference type="ARBA" id="ARBA00023180"/>
    </source>
</evidence>
<evidence type="ECO:0000256" key="9">
    <source>
        <dbReference type="ARBA" id="ARBA00023157"/>
    </source>
</evidence>
<keyword evidence="15" id="KW-1185">Reference proteome</keyword>
<evidence type="ECO:0000256" key="12">
    <source>
        <dbReference type="ARBA" id="ARBA00060399"/>
    </source>
</evidence>
<dbReference type="InterPro" id="IPR029044">
    <property type="entry name" value="Nucleotide-diphossugar_trans"/>
</dbReference>
<dbReference type="GO" id="GO:0012505">
    <property type="term" value="C:endomembrane system"/>
    <property type="evidence" value="ECO:0007669"/>
    <property type="project" value="UniProtKB-SubCell"/>
</dbReference>
<dbReference type="PANTHER" id="PTHR48410:SF1">
    <property type="entry name" value="GLYCOSYLINOSITOL PHOSPHORYLCERAMIDE MANNOSYL TRANSFERASE 1"/>
    <property type="match status" value="1"/>
</dbReference>
<dbReference type="GO" id="GO:0016020">
    <property type="term" value="C:membrane"/>
    <property type="evidence" value="ECO:0007669"/>
    <property type="project" value="InterPro"/>
</dbReference>
<dbReference type="GO" id="GO:0046872">
    <property type="term" value="F:metal ion binding"/>
    <property type="evidence" value="ECO:0007669"/>
    <property type="project" value="UniProtKB-KW"/>
</dbReference>
<keyword evidence="4" id="KW-0812">Transmembrane</keyword>
<dbReference type="GO" id="GO:0016757">
    <property type="term" value="F:glycosyltransferase activity"/>
    <property type="evidence" value="ECO:0007669"/>
    <property type="project" value="InterPro"/>
</dbReference>
<evidence type="ECO:0000256" key="2">
    <source>
        <dbReference type="ARBA" id="ARBA00008700"/>
    </source>
</evidence>
<comment type="cofactor">
    <cofactor evidence="1">
        <name>Mn(2+)</name>
        <dbReference type="ChEBI" id="CHEBI:29035"/>
    </cofactor>
</comment>
<dbReference type="PANTHER" id="PTHR48410">
    <property type="entry name" value="GLYCOSYLINOSITOL PHOSPHORYLCERAMIDE MANNOSYL TRANSFERASE 1"/>
    <property type="match status" value="1"/>
</dbReference>
<evidence type="ECO:0000256" key="1">
    <source>
        <dbReference type="ARBA" id="ARBA00001936"/>
    </source>
</evidence>
<evidence type="ECO:0000313" key="14">
    <source>
        <dbReference type="EMBL" id="KAG0481774.1"/>
    </source>
</evidence>
<evidence type="ECO:0000256" key="8">
    <source>
        <dbReference type="ARBA" id="ARBA00023136"/>
    </source>
</evidence>
<dbReference type="Pfam" id="PF09258">
    <property type="entry name" value="Glyco_transf_64"/>
    <property type="match status" value="1"/>
</dbReference>
<comment type="subcellular location">
    <subcellularLocation>
        <location evidence="12">Endomembrane system</location>
        <topology evidence="12">Single-pass type II membrane protein</topology>
    </subcellularLocation>
</comment>
<comment type="caution">
    <text evidence="14">The sequence shown here is derived from an EMBL/GenBank/DDBJ whole genome shotgun (WGS) entry which is preliminary data.</text>
</comment>